<proteinExistence type="predicted"/>
<sequence>MAVAACLSIKRNSLSILQYWSILHQWSLRSHKKGASGTVAPLFFWMKGG</sequence>
<dbReference type="Proteomes" id="UP000287651">
    <property type="component" value="Unassembled WGS sequence"/>
</dbReference>
<dbReference type="EMBL" id="AMZH03025813">
    <property type="protein sequence ID" value="RRT34956.1"/>
    <property type="molecule type" value="Genomic_DNA"/>
</dbReference>
<gene>
    <name evidence="1" type="ORF">B296_00050537</name>
</gene>
<dbReference type="AlphaFoldDB" id="A0A426X639"/>
<evidence type="ECO:0000313" key="1">
    <source>
        <dbReference type="EMBL" id="RRT34956.1"/>
    </source>
</evidence>
<evidence type="ECO:0000313" key="2">
    <source>
        <dbReference type="Proteomes" id="UP000287651"/>
    </source>
</evidence>
<accession>A0A426X639</accession>
<comment type="caution">
    <text evidence="1">The sequence shown here is derived from an EMBL/GenBank/DDBJ whole genome shotgun (WGS) entry which is preliminary data.</text>
</comment>
<organism evidence="1 2">
    <name type="scientific">Ensete ventricosum</name>
    <name type="common">Abyssinian banana</name>
    <name type="synonym">Musa ensete</name>
    <dbReference type="NCBI Taxonomy" id="4639"/>
    <lineage>
        <taxon>Eukaryota</taxon>
        <taxon>Viridiplantae</taxon>
        <taxon>Streptophyta</taxon>
        <taxon>Embryophyta</taxon>
        <taxon>Tracheophyta</taxon>
        <taxon>Spermatophyta</taxon>
        <taxon>Magnoliopsida</taxon>
        <taxon>Liliopsida</taxon>
        <taxon>Zingiberales</taxon>
        <taxon>Musaceae</taxon>
        <taxon>Ensete</taxon>
    </lineage>
</organism>
<reference evidence="1 2" key="1">
    <citation type="journal article" date="2014" name="Agronomy (Basel)">
        <title>A Draft Genome Sequence for Ensete ventricosum, the Drought-Tolerant Tree Against Hunger.</title>
        <authorList>
            <person name="Harrison J."/>
            <person name="Moore K.A."/>
            <person name="Paszkiewicz K."/>
            <person name="Jones T."/>
            <person name="Grant M."/>
            <person name="Ambacheew D."/>
            <person name="Muzemil S."/>
            <person name="Studholme D.J."/>
        </authorList>
    </citation>
    <scope>NUCLEOTIDE SEQUENCE [LARGE SCALE GENOMIC DNA]</scope>
</reference>
<name>A0A426X639_ENSVE</name>
<protein>
    <submittedName>
        <fullName evidence="1">Uncharacterized protein</fullName>
    </submittedName>
</protein>